<comment type="cofactor">
    <cofactor evidence="1">
        <name>Zn(2+)</name>
        <dbReference type="ChEBI" id="CHEBI:29105"/>
    </cofactor>
</comment>
<dbReference type="FunFam" id="3.20.20.150:FF:000001">
    <property type="entry name" value="Probable endonuclease 4"/>
    <property type="match status" value="1"/>
</dbReference>
<dbReference type="GO" id="GO:0003677">
    <property type="term" value="F:DNA binding"/>
    <property type="evidence" value="ECO:0007669"/>
    <property type="project" value="InterPro"/>
</dbReference>
<keyword evidence="3" id="KW-0479">Metal-binding</keyword>
<sequence length="274" mass="30712">MKLGAHQSIAGGYTQALERIKNIGGNCLQIFSSSPRGWSFTKLDEVQRSLFLERNAELKIDPIYFHASYLVNLADAERIGNLSKLSLIAELSIAPKLKIKGSIIHLGSFKDMPDMPTLVNNIIEVLKKTPEESLFIIENAGNNKIGKDLKEIAEIINQVNNPRVRVCLDTCHLHAAGYDFTTSEKLDKFIIEFDKLIGLKKLELFHINDSKDPFNSGRDRHENIGRGSIGLKTFKLLLNHPITKHLPFIIETPGFDDNGPDKQNLDILKSLVSE</sequence>
<dbReference type="Proteomes" id="UP000179270">
    <property type="component" value="Unassembled WGS sequence"/>
</dbReference>
<feature type="domain" description="Xylose isomerase-like TIM barrel" evidence="8">
    <location>
        <begin position="18"/>
        <end position="269"/>
    </location>
</feature>
<dbReference type="GO" id="GO:0008081">
    <property type="term" value="F:phosphoric diester hydrolase activity"/>
    <property type="evidence" value="ECO:0007669"/>
    <property type="project" value="TreeGrafter"/>
</dbReference>
<dbReference type="InterPro" id="IPR013022">
    <property type="entry name" value="Xyl_isomerase-like_TIM-brl"/>
</dbReference>
<dbReference type="GO" id="GO:0008270">
    <property type="term" value="F:zinc ion binding"/>
    <property type="evidence" value="ECO:0007669"/>
    <property type="project" value="InterPro"/>
</dbReference>
<dbReference type="NCBIfam" id="TIGR00587">
    <property type="entry name" value="nfo"/>
    <property type="match status" value="1"/>
</dbReference>
<keyword evidence="4" id="KW-0227">DNA damage</keyword>
<dbReference type="PROSITE" id="PS00731">
    <property type="entry name" value="AP_NUCLEASE_F2_3"/>
    <property type="match status" value="1"/>
</dbReference>
<reference evidence="9 10" key="1">
    <citation type="journal article" date="2016" name="Nat. Commun.">
        <title>Thousands of microbial genomes shed light on interconnected biogeochemical processes in an aquifer system.</title>
        <authorList>
            <person name="Anantharaman K."/>
            <person name="Brown C.T."/>
            <person name="Hug L.A."/>
            <person name="Sharon I."/>
            <person name="Castelle C.J."/>
            <person name="Probst A.J."/>
            <person name="Thomas B.C."/>
            <person name="Singh A."/>
            <person name="Wilkins M.J."/>
            <person name="Karaoz U."/>
            <person name="Brodie E.L."/>
            <person name="Williams K.H."/>
            <person name="Hubbard S.S."/>
            <person name="Banfield J.F."/>
        </authorList>
    </citation>
    <scope>NUCLEOTIDE SEQUENCE [LARGE SCALE GENOMIC DNA]</scope>
</reference>
<evidence type="ECO:0000256" key="3">
    <source>
        <dbReference type="ARBA" id="ARBA00022723"/>
    </source>
</evidence>
<dbReference type="PROSITE" id="PS00730">
    <property type="entry name" value="AP_NUCLEASE_F2_2"/>
    <property type="match status" value="1"/>
</dbReference>
<dbReference type="SMART" id="SM00518">
    <property type="entry name" value="AP2Ec"/>
    <property type="match status" value="1"/>
</dbReference>
<evidence type="ECO:0000256" key="5">
    <source>
        <dbReference type="ARBA" id="ARBA00022801"/>
    </source>
</evidence>
<dbReference type="PANTHER" id="PTHR21445:SF0">
    <property type="entry name" value="APURINIC-APYRIMIDINIC ENDONUCLEASE"/>
    <property type="match status" value="1"/>
</dbReference>
<dbReference type="PROSITE" id="PS51432">
    <property type="entry name" value="AP_NUCLEASE_F2_4"/>
    <property type="match status" value="1"/>
</dbReference>
<dbReference type="Gene3D" id="3.20.20.150">
    <property type="entry name" value="Divalent-metal-dependent TIM barrel enzymes"/>
    <property type="match status" value="1"/>
</dbReference>
<evidence type="ECO:0000256" key="1">
    <source>
        <dbReference type="ARBA" id="ARBA00001947"/>
    </source>
</evidence>
<evidence type="ECO:0000313" key="9">
    <source>
        <dbReference type="EMBL" id="OGK40391.1"/>
    </source>
</evidence>
<dbReference type="SUPFAM" id="SSF51658">
    <property type="entry name" value="Xylose isomerase-like"/>
    <property type="match status" value="1"/>
</dbReference>
<evidence type="ECO:0000256" key="2">
    <source>
        <dbReference type="ARBA" id="ARBA00005340"/>
    </source>
</evidence>
<gene>
    <name evidence="9" type="ORF">A3A74_01650</name>
</gene>
<dbReference type="GO" id="GO:0006284">
    <property type="term" value="P:base-excision repair"/>
    <property type="evidence" value="ECO:0007669"/>
    <property type="project" value="TreeGrafter"/>
</dbReference>
<comment type="caution">
    <text evidence="9">The sequence shown here is derived from an EMBL/GenBank/DDBJ whole genome shotgun (WGS) entry which is preliminary data.</text>
</comment>
<dbReference type="InterPro" id="IPR001719">
    <property type="entry name" value="AP_endonuc_2"/>
</dbReference>
<keyword evidence="5" id="KW-0378">Hydrolase</keyword>
<evidence type="ECO:0000256" key="6">
    <source>
        <dbReference type="ARBA" id="ARBA00022833"/>
    </source>
</evidence>
<evidence type="ECO:0000313" key="10">
    <source>
        <dbReference type="Proteomes" id="UP000179270"/>
    </source>
</evidence>
<evidence type="ECO:0000256" key="4">
    <source>
        <dbReference type="ARBA" id="ARBA00022763"/>
    </source>
</evidence>
<keyword evidence="6" id="KW-0862">Zinc</keyword>
<dbReference type="Pfam" id="PF01261">
    <property type="entry name" value="AP_endonuc_2"/>
    <property type="match status" value="1"/>
</dbReference>
<accession>A0A1F7IAJ7</accession>
<dbReference type="InterPro" id="IPR018246">
    <property type="entry name" value="AP_endonuc_F2_Zn_BS"/>
</dbReference>
<protein>
    <recommendedName>
        <fullName evidence="8">Xylose isomerase-like TIM barrel domain-containing protein</fullName>
    </recommendedName>
</protein>
<proteinExistence type="inferred from homology"/>
<dbReference type="GO" id="GO:0003906">
    <property type="term" value="F:DNA-(apurinic or apyrimidinic site) endonuclease activity"/>
    <property type="evidence" value="ECO:0007669"/>
    <property type="project" value="TreeGrafter"/>
</dbReference>
<dbReference type="EMBL" id="MGAF01000033">
    <property type="protein sequence ID" value="OGK40391.1"/>
    <property type="molecule type" value="Genomic_DNA"/>
</dbReference>
<evidence type="ECO:0000259" key="8">
    <source>
        <dbReference type="Pfam" id="PF01261"/>
    </source>
</evidence>
<name>A0A1F7IAJ7_9BACT</name>
<dbReference type="AlphaFoldDB" id="A0A1F7IAJ7"/>
<dbReference type="CDD" id="cd00019">
    <property type="entry name" value="AP2Ec"/>
    <property type="match status" value="1"/>
</dbReference>
<keyword evidence="7" id="KW-0234">DNA repair</keyword>
<dbReference type="InterPro" id="IPR036237">
    <property type="entry name" value="Xyl_isomerase-like_sf"/>
</dbReference>
<evidence type="ECO:0000256" key="7">
    <source>
        <dbReference type="ARBA" id="ARBA00023204"/>
    </source>
</evidence>
<dbReference type="STRING" id="1802055.A3A74_01650"/>
<dbReference type="PANTHER" id="PTHR21445">
    <property type="entry name" value="ENDONUCLEASE IV ENDODEOXYRIBONUCLEASE IV"/>
    <property type="match status" value="1"/>
</dbReference>
<organism evidence="9 10">
    <name type="scientific">Candidatus Roizmanbacteria bacterium RIFCSPLOWO2_01_FULL_35_13</name>
    <dbReference type="NCBI Taxonomy" id="1802055"/>
    <lineage>
        <taxon>Bacteria</taxon>
        <taxon>Candidatus Roizmaniibacteriota</taxon>
    </lineage>
</organism>
<comment type="similarity">
    <text evidence="2">Belongs to the AP endonuclease 2 family.</text>
</comment>